<keyword evidence="5 11" id="KW-1003">Cell membrane</keyword>
<dbReference type="Proteomes" id="UP000184327">
    <property type="component" value="Unassembled WGS sequence"/>
</dbReference>
<keyword evidence="14" id="KW-1185">Reference proteome</keyword>
<proteinExistence type="inferred from homology"/>
<dbReference type="STRING" id="1122156.SAMN02745117_00949"/>
<evidence type="ECO:0000256" key="11">
    <source>
        <dbReference type="RuleBase" id="RU365087"/>
    </source>
</evidence>
<keyword evidence="4 11" id="KW-0813">Transport</keyword>
<evidence type="ECO:0000256" key="9">
    <source>
        <dbReference type="ARBA" id="ARBA00023010"/>
    </source>
</evidence>
<dbReference type="NCBIfam" id="TIGR00810">
    <property type="entry name" value="secG"/>
    <property type="match status" value="1"/>
</dbReference>
<keyword evidence="6 11" id="KW-0812">Transmembrane</keyword>
<dbReference type="PANTHER" id="PTHR34182:SF1">
    <property type="entry name" value="PROTEIN-EXPORT MEMBRANE PROTEIN SECG"/>
    <property type="match status" value="1"/>
</dbReference>
<feature type="region of interest" description="Disordered" evidence="12">
    <location>
        <begin position="117"/>
        <end position="190"/>
    </location>
</feature>
<evidence type="ECO:0000256" key="6">
    <source>
        <dbReference type="ARBA" id="ARBA00022692"/>
    </source>
</evidence>
<keyword evidence="7 11" id="KW-0653">Protein transport</keyword>
<comment type="subcellular location">
    <subcellularLocation>
        <location evidence="1 11">Cell membrane</location>
        <topology evidence="1 11">Multi-pass membrane protein</topology>
    </subcellularLocation>
</comment>
<gene>
    <name evidence="13" type="ORF">SAMN02745117_00949</name>
</gene>
<keyword evidence="8 11" id="KW-1133">Transmembrane helix</keyword>
<feature type="compositionally biased region" description="Low complexity" evidence="12">
    <location>
        <begin position="123"/>
        <end position="133"/>
    </location>
</feature>
<dbReference type="PRINTS" id="PR01651">
    <property type="entry name" value="SECGEXPORT"/>
</dbReference>
<keyword evidence="9 11" id="KW-0811">Translocation</keyword>
<keyword evidence="10 11" id="KW-0472">Membrane</keyword>
<evidence type="ECO:0000256" key="5">
    <source>
        <dbReference type="ARBA" id="ARBA00022475"/>
    </source>
</evidence>
<sequence length="190" mass="18339">MLINIVVAIQILAALVMAGLVLVQHGKGADMGAAFGSGSSGSLFGASGSANFLSRMTAVAATVFFASTLSLAFLASEGIRQPATGGSSVLESAVPFAPAVPESGAVSAIPGIGDVPPAPVPAVPEASAPSSDALTAPEDGTAVPPADLTEAAPTVENAVQGSDANPPASDAVETESVDSRQSGEIPGSGS</sequence>
<dbReference type="PANTHER" id="PTHR34182">
    <property type="entry name" value="PROTEIN-EXPORT MEMBRANE PROTEIN SECG"/>
    <property type="match status" value="1"/>
</dbReference>
<evidence type="ECO:0000256" key="10">
    <source>
        <dbReference type="ARBA" id="ARBA00023136"/>
    </source>
</evidence>
<evidence type="ECO:0000256" key="7">
    <source>
        <dbReference type="ARBA" id="ARBA00022927"/>
    </source>
</evidence>
<evidence type="ECO:0000313" key="14">
    <source>
        <dbReference type="Proteomes" id="UP000184327"/>
    </source>
</evidence>
<feature type="transmembrane region" description="Helical" evidence="11">
    <location>
        <begin position="52"/>
        <end position="74"/>
    </location>
</feature>
<evidence type="ECO:0000256" key="1">
    <source>
        <dbReference type="ARBA" id="ARBA00004651"/>
    </source>
</evidence>
<dbReference type="GO" id="GO:0005886">
    <property type="term" value="C:plasma membrane"/>
    <property type="evidence" value="ECO:0007669"/>
    <property type="project" value="UniProtKB-SubCell"/>
</dbReference>
<dbReference type="InterPro" id="IPR004692">
    <property type="entry name" value="SecG"/>
</dbReference>
<dbReference type="GO" id="GO:0043952">
    <property type="term" value="P:protein transport by the Sec complex"/>
    <property type="evidence" value="ECO:0007669"/>
    <property type="project" value="TreeGrafter"/>
</dbReference>
<evidence type="ECO:0000256" key="8">
    <source>
        <dbReference type="ARBA" id="ARBA00022989"/>
    </source>
</evidence>
<dbReference type="Pfam" id="PF03840">
    <property type="entry name" value="SecG"/>
    <property type="match status" value="1"/>
</dbReference>
<comment type="caution">
    <text evidence="11">Lacks conserved residue(s) required for the propagation of feature annotation.</text>
</comment>
<evidence type="ECO:0000313" key="13">
    <source>
        <dbReference type="EMBL" id="SHE86425.1"/>
    </source>
</evidence>
<dbReference type="GO" id="GO:0065002">
    <property type="term" value="P:intracellular protein transmembrane transport"/>
    <property type="evidence" value="ECO:0007669"/>
    <property type="project" value="TreeGrafter"/>
</dbReference>
<evidence type="ECO:0000256" key="4">
    <source>
        <dbReference type="ARBA" id="ARBA00022448"/>
    </source>
</evidence>
<organism evidence="13 14">
    <name type="scientific">Lampropedia hyalina DSM 16112</name>
    <dbReference type="NCBI Taxonomy" id="1122156"/>
    <lineage>
        <taxon>Bacteria</taxon>
        <taxon>Pseudomonadati</taxon>
        <taxon>Pseudomonadota</taxon>
        <taxon>Betaproteobacteria</taxon>
        <taxon>Burkholderiales</taxon>
        <taxon>Comamonadaceae</taxon>
        <taxon>Lampropedia</taxon>
    </lineage>
</organism>
<evidence type="ECO:0000256" key="12">
    <source>
        <dbReference type="SAM" id="MobiDB-lite"/>
    </source>
</evidence>
<name>A0A1M4WZ01_9BURK</name>
<protein>
    <recommendedName>
        <fullName evidence="3 11">Protein-export membrane protein SecG</fullName>
    </recommendedName>
</protein>
<evidence type="ECO:0000256" key="3">
    <source>
        <dbReference type="ARBA" id="ARBA00017876"/>
    </source>
</evidence>
<accession>A0A1M4WZ01</accession>
<evidence type="ECO:0000256" key="2">
    <source>
        <dbReference type="ARBA" id="ARBA00008445"/>
    </source>
</evidence>
<dbReference type="GO" id="GO:0009306">
    <property type="term" value="P:protein secretion"/>
    <property type="evidence" value="ECO:0007669"/>
    <property type="project" value="UniProtKB-UniRule"/>
</dbReference>
<dbReference type="EMBL" id="FQUZ01000008">
    <property type="protein sequence ID" value="SHE86425.1"/>
    <property type="molecule type" value="Genomic_DNA"/>
</dbReference>
<comment type="function">
    <text evidence="11">Involved in protein export. Participates in an early event of protein translocation.</text>
</comment>
<comment type="similarity">
    <text evidence="2 11">Belongs to the SecG family.</text>
</comment>
<dbReference type="GO" id="GO:0015450">
    <property type="term" value="F:protein-transporting ATPase activity"/>
    <property type="evidence" value="ECO:0007669"/>
    <property type="project" value="UniProtKB-UniRule"/>
</dbReference>
<reference evidence="13 14" key="1">
    <citation type="submission" date="2016-11" db="EMBL/GenBank/DDBJ databases">
        <authorList>
            <person name="Jaros S."/>
            <person name="Januszkiewicz K."/>
            <person name="Wedrychowicz H."/>
        </authorList>
    </citation>
    <scope>NUCLEOTIDE SEQUENCE [LARGE SCALE GENOMIC DNA]</scope>
    <source>
        <strain evidence="13 14">DSM 16112</strain>
    </source>
</reference>
<dbReference type="AlphaFoldDB" id="A0A1M4WZ01"/>